<dbReference type="EMBL" id="FXAV01000045">
    <property type="protein sequence ID" value="SMG59971.1"/>
    <property type="molecule type" value="Genomic_DNA"/>
</dbReference>
<sequence length="507" mass="55026">MTGRRTLSVEVEAVAIEDGEIPPPRVGSVIAFPLRFVELPAVGDGVVTVRALLEASTRPPIWQYTGEDTPRQWEWSGLLRGDGWTASWRGFRPLTGRVELTGRFYGVMGYDTGGRVRGRVTRVRIVSERFRRRPGTVGSWHMVSGYRQLRDVDAAPRFFDRDGLFEHDGDEADSEVGALIDLDLDDVPDLPARPSIVAGDISAAGGVLWVVDSSLPLTVSVDADHTVHEYVLPGAVGISRRIWATPGGCWIAGGDGLFRVDAGETPRHVDDIPVLAGAALGDTLLSCRAEGGWTLHGPGGHRIEVNAPDGYVASVAVDADGFVVAVRGGDSTFRLVRVHPEGALTVGPVLPHTRRQQHRMFLGGTPLRLFLGEHAAPVHEDLTLGEPRTLPKGLMSAGQVGPFVWFTDHPPDGTGRSGWWPLPGPVTYDRARQFWLFTLLDGQSLEPVTSTPIFATRPPVTIDEHGTVWVIADGIRPIPDTTMQWPNELDIAALLDVARNHTTDSAE</sequence>
<dbReference type="Proteomes" id="UP000193566">
    <property type="component" value="Unassembled WGS sequence"/>
</dbReference>
<dbReference type="RefSeq" id="WP_085470969.1">
    <property type="nucleotide sequence ID" value="NZ_JAFK01000045.1"/>
</dbReference>
<keyword evidence="2" id="KW-1185">Reference proteome</keyword>
<protein>
    <submittedName>
        <fullName evidence="1">Uncharacterized protein</fullName>
    </submittedName>
</protein>
<name>A0ABY1MJP7_RHORH</name>
<gene>
    <name evidence="1" type="ORF">SAMN02745947_05543</name>
</gene>
<evidence type="ECO:0000313" key="1">
    <source>
        <dbReference type="EMBL" id="SMG59971.1"/>
    </source>
</evidence>
<proteinExistence type="predicted"/>
<comment type="caution">
    <text evidence="1">The sequence shown here is derived from an EMBL/GenBank/DDBJ whole genome shotgun (WGS) entry which is preliminary data.</text>
</comment>
<reference evidence="1 2" key="1">
    <citation type="submission" date="2017-04" db="EMBL/GenBank/DDBJ databases">
        <authorList>
            <person name="Varghese N."/>
            <person name="Submissions S."/>
        </authorList>
    </citation>
    <scope>NUCLEOTIDE SEQUENCE [LARGE SCALE GENOMIC DNA]</scope>
    <source>
        <strain evidence="1 2">J3</strain>
    </source>
</reference>
<evidence type="ECO:0000313" key="2">
    <source>
        <dbReference type="Proteomes" id="UP000193566"/>
    </source>
</evidence>
<accession>A0ABY1MJP7</accession>
<organism evidence="1 2">
    <name type="scientific">Rhodococcus rhodochrous J3</name>
    <dbReference type="NCBI Taxonomy" id="903528"/>
    <lineage>
        <taxon>Bacteria</taxon>
        <taxon>Bacillati</taxon>
        <taxon>Actinomycetota</taxon>
        <taxon>Actinomycetes</taxon>
        <taxon>Mycobacteriales</taxon>
        <taxon>Nocardiaceae</taxon>
        <taxon>Rhodococcus</taxon>
    </lineage>
</organism>